<dbReference type="EC" id="4.2.2.-" evidence="3"/>
<keyword evidence="2 3" id="KW-0961">Cell wall biogenesis/degradation</keyword>
<evidence type="ECO:0000259" key="5">
    <source>
        <dbReference type="Pfam" id="PF03330"/>
    </source>
</evidence>
<feature type="chain" id="PRO_5033176745" description="Probable endolytic peptidoglycan transglycosylase RlpA" evidence="3">
    <location>
        <begin position="26"/>
        <end position="135"/>
    </location>
</feature>
<dbReference type="SUPFAM" id="SSF50685">
    <property type="entry name" value="Barwin-like endoglucanases"/>
    <property type="match status" value="1"/>
</dbReference>
<evidence type="ECO:0000313" key="6">
    <source>
        <dbReference type="EMBL" id="QQG36014.1"/>
    </source>
</evidence>
<dbReference type="PANTHER" id="PTHR34183:SF1">
    <property type="entry name" value="ENDOLYTIC PEPTIDOGLYCAN TRANSGLYCOSYLASE RLPA"/>
    <property type="match status" value="1"/>
</dbReference>
<dbReference type="AlphaFoldDB" id="A0A7T5R1W8"/>
<feature type="domain" description="RlpA-like protein double-psi beta-barrel" evidence="5">
    <location>
        <begin position="43"/>
        <end position="129"/>
    </location>
</feature>
<gene>
    <name evidence="3" type="primary">rlpA</name>
    <name evidence="6" type="ORF">HYS17_11015</name>
</gene>
<evidence type="ECO:0000256" key="4">
    <source>
        <dbReference type="RuleBase" id="RU003495"/>
    </source>
</evidence>
<keyword evidence="3" id="KW-0732">Signal</keyword>
<dbReference type="GO" id="GO:0000270">
    <property type="term" value="P:peptidoglycan metabolic process"/>
    <property type="evidence" value="ECO:0007669"/>
    <property type="project" value="UniProtKB-UniRule"/>
</dbReference>
<feature type="signal peptide" evidence="3">
    <location>
        <begin position="1"/>
        <end position="25"/>
    </location>
</feature>
<dbReference type="InterPro" id="IPR036908">
    <property type="entry name" value="RlpA-like_sf"/>
</dbReference>
<keyword evidence="1 3" id="KW-0456">Lyase</keyword>
<comment type="similarity">
    <text evidence="3 4">Belongs to the RlpA family.</text>
</comment>
<dbReference type="Pfam" id="PF03330">
    <property type="entry name" value="DPBB_1"/>
    <property type="match status" value="1"/>
</dbReference>
<evidence type="ECO:0000313" key="7">
    <source>
        <dbReference type="Proteomes" id="UP000595362"/>
    </source>
</evidence>
<name>A0A7T5R1W8_9BACT</name>
<dbReference type="Gene3D" id="2.40.40.10">
    <property type="entry name" value="RlpA-like domain"/>
    <property type="match status" value="1"/>
</dbReference>
<comment type="function">
    <text evidence="3">Lytic transglycosylase with a strong preference for naked glycan strands that lack stem peptides.</text>
</comment>
<evidence type="ECO:0000256" key="2">
    <source>
        <dbReference type="ARBA" id="ARBA00023316"/>
    </source>
</evidence>
<dbReference type="PANTHER" id="PTHR34183">
    <property type="entry name" value="ENDOLYTIC PEPTIDOGLYCAN TRANSGLYCOSYLASE RLPA"/>
    <property type="match status" value="1"/>
</dbReference>
<dbReference type="GO" id="GO:0071555">
    <property type="term" value="P:cell wall organization"/>
    <property type="evidence" value="ECO:0007669"/>
    <property type="project" value="UniProtKB-KW"/>
</dbReference>
<evidence type="ECO:0000256" key="3">
    <source>
        <dbReference type="HAMAP-Rule" id="MF_02071"/>
    </source>
</evidence>
<dbReference type="NCBIfam" id="TIGR00413">
    <property type="entry name" value="rlpA"/>
    <property type="match status" value="1"/>
</dbReference>
<organism evidence="6 7">
    <name type="scientific">Micavibrio aeruginosavorus</name>
    <dbReference type="NCBI Taxonomy" id="349221"/>
    <lineage>
        <taxon>Bacteria</taxon>
        <taxon>Pseudomonadati</taxon>
        <taxon>Bdellovibrionota</taxon>
        <taxon>Bdellovibrionia</taxon>
        <taxon>Bdellovibrionales</taxon>
        <taxon>Pseudobdellovibrionaceae</taxon>
        <taxon>Micavibrio</taxon>
    </lineage>
</organism>
<dbReference type="HAMAP" id="MF_02071">
    <property type="entry name" value="RlpA"/>
    <property type="match status" value="1"/>
</dbReference>
<dbReference type="InterPro" id="IPR034718">
    <property type="entry name" value="RlpA"/>
</dbReference>
<sequence precursor="true">MLKTGYLLPPLCFAFMMAASAPVVAAGASSNVCAVQRTLHHSAKASWYGPGFHGRKTANGETFNMYALTAAHKTLKLGSRILVENVENGLQIVLRINDRGPYHGDRALDVSKRAADALGFRDDGVARVRLSLCNG</sequence>
<dbReference type="CDD" id="cd22268">
    <property type="entry name" value="DPBB_RlpA-like"/>
    <property type="match status" value="1"/>
</dbReference>
<reference evidence="6 7" key="1">
    <citation type="submission" date="2020-07" db="EMBL/GenBank/DDBJ databases">
        <title>Huge and variable diversity of episymbiotic CPR bacteria and DPANN archaea in groundwater ecosystems.</title>
        <authorList>
            <person name="He C.Y."/>
            <person name="Keren R."/>
            <person name="Whittaker M."/>
            <person name="Farag I.F."/>
            <person name="Doudna J."/>
            <person name="Cate J.H.D."/>
            <person name="Banfield J.F."/>
        </authorList>
    </citation>
    <scope>NUCLEOTIDE SEQUENCE [LARGE SCALE GENOMIC DNA]</scope>
    <source>
        <strain evidence="6">NC_groundwater_70_Ag_B-0.1um_54_66</strain>
    </source>
</reference>
<dbReference type="GO" id="GO:0008932">
    <property type="term" value="F:lytic endotransglycosylase activity"/>
    <property type="evidence" value="ECO:0007669"/>
    <property type="project" value="UniProtKB-UniRule"/>
</dbReference>
<proteinExistence type="inferred from homology"/>
<dbReference type="InterPro" id="IPR009009">
    <property type="entry name" value="RlpA-like_DPBB"/>
</dbReference>
<protein>
    <recommendedName>
        <fullName evidence="3">Probable endolytic peptidoglycan transglycosylase RlpA</fullName>
        <ecNumber evidence="3">4.2.2.-</ecNumber>
    </recommendedName>
</protein>
<evidence type="ECO:0000256" key="1">
    <source>
        <dbReference type="ARBA" id="ARBA00023239"/>
    </source>
</evidence>
<dbReference type="InterPro" id="IPR012997">
    <property type="entry name" value="RplA"/>
</dbReference>
<accession>A0A7T5R1W8</accession>
<dbReference type="Proteomes" id="UP000595362">
    <property type="component" value="Chromosome"/>
</dbReference>
<dbReference type="EMBL" id="CP066681">
    <property type="protein sequence ID" value="QQG36014.1"/>
    <property type="molecule type" value="Genomic_DNA"/>
</dbReference>